<dbReference type="PROSITE" id="PS00760">
    <property type="entry name" value="SPASE_I_2"/>
    <property type="match status" value="1"/>
</dbReference>
<comment type="subcellular location">
    <subcellularLocation>
        <location evidence="2">Cell membrane</location>
        <topology evidence="2">Single-pass type II membrane protein</topology>
    </subcellularLocation>
    <subcellularLocation>
        <location evidence="9">Membrane</location>
        <topology evidence="9">Single-pass type II membrane protein</topology>
    </subcellularLocation>
</comment>
<dbReference type="GO" id="GO:0009003">
    <property type="term" value="F:signal peptidase activity"/>
    <property type="evidence" value="ECO:0007669"/>
    <property type="project" value="UniProtKB-EC"/>
</dbReference>
<comment type="catalytic activity">
    <reaction evidence="1 8">
        <text>Cleavage of hydrophobic, N-terminal signal or leader sequences from secreted and periplasmic proteins.</text>
        <dbReference type="EC" id="3.4.21.89"/>
    </reaction>
</comment>
<dbReference type="PANTHER" id="PTHR43390">
    <property type="entry name" value="SIGNAL PEPTIDASE I"/>
    <property type="match status" value="1"/>
</dbReference>
<dbReference type="PRINTS" id="PR00727">
    <property type="entry name" value="LEADERPTASE"/>
</dbReference>
<evidence type="ECO:0000313" key="11">
    <source>
        <dbReference type="EMBL" id="XBX75258.1"/>
    </source>
</evidence>
<dbReference type="CDD" id="cd06530">
    <property type="entry name" value="S26_SPase_I"/>
    <property type="match status" value="1"/>
</dbReference>
<dbReference type="NCBIfam" id="TIGR02227">
    <property type="entry name" value="sigpep_I_bact"/>
    <property type="match status" value="1"/>
</dbReference>
<protein>
    <recommendedName>
        <fullName evidence="4 8">Signal peptidase I</fullName>
        <ecNumber evidence="4 8">3.4.21.89</ecNumber>
    </recommendedName>
</protein>
<reference evidence="11" key="1">
    <citation type="journal article" date="2013" name="Extremophiles">
        <title>Proteinivorax tanatarense gen. nov., sp. nov., an anaerobic, haloalkaliphilic, proteolytic bacterium isolated from a decaying algal bloom, and proposal of Proteinivoraceae fam. nov.</title>
        <authorList>
            <person name="Kevbrin V."/>
            <person name="Boltyanskaya Y."/>
            <person name="Zhilina T."/>
            <person name="Kolganova T."/>
            <person name="Lavrentjeva E."/>
            <person name="Kuznetsov B."/>
        </authorList>
    </citation>
    <scope>NUCLEOTIDE SEQUENCE</scope>
    <source>
        <strain evidence="11">Z-910T</strain>
    </source>
</reference>
<keyword evidence="5 8" id="KW-0645">Protease</keyword>
<evidence type="ECO:0000256" key="2">
    <source>
        <dbReference type="ARBA" id="ARBA00004401"/>
    </source>
</evidence>
<evidence type="ECO:0000256" key="5">
    <source>
        <dbReference type="ARBA" id="ARBA00022670"/>
    </source>
</evidence>
<dbReference type="InterPro" id="IPR019756">
    <property type="entry name" value="Pept_S26A_signal_pept_1_Ser-AS"/>
</dbReference>
<dbReference type="InterPro" id="IPR019533">
    <property type="entry name" value="Peptidase_S26"/>
</dbReference>
<gene>
    <name evidence="11" type="primary">lepB</name>
    <name evidence="11" type="ORF">PRVXT_000369</name>
</gene>
<dbReference type="Gene3D" id="2.10.109.10">
    <property type="entry name" value="Umud Fragment, subunit A"/>
    <property type="match status" value="1"/>
</dbReference>
<feature type="active site" evidence="7">
    <location>
        <position position="85"/>
    </location>
</feature>
<proteinExistence type="inferred from homology"/>
<accession>A0AAU7VMH6</accession>
<evidence type="ECO:0000256" key="8">
    <source>
        <dbReference type="RuleBase" id="RU003993"/>
    </source>
</evidence>
<comment type="similarity">
    <text evidence="3 9">Belongs to the peptidase S26 family.</text>
</comment>
<dbReference type="InterPro" id="IPR019758">
    <property type="entry name" value="Pept_S26A_signal_pept_1_CS"/>
</dbReference>
<dbReference type="RefSeq" id="WP_350344003.1">
    <property type="nucleotide sequence ID" value="NZ_CP158367.1"/>
</dbReference>
<organism evidence="11">
    <name type="scientific">Proteinivorax tanatarense</name>
    <dbReference type="NCBI Taxonomy" id="1260629"/>
    <lineage>
        <taxon>Bacteria</taxon>
        <taxon>Bacillati</taxon>
        <taxon>Bacillota</taxon>
        <taxon>Clostridia</taxon>
        <taxon>Eubacteriales</taxon>
        <taxon>Proteinivoracaceae</taxon>
        <taxon>Proteinivorax</taxon>
    </lineage>
</organism>
<dbReference type="AlphaFoldDB" id="A0AAU7VMH6"/>
<dbReference type="SUPFAM" id="SSF51306">
    <property type="entry name" value="LexA/Signal peptidase"/>
    <property type="match status" value="1"/>
</dbReference>
<feature type="domain" description="Peptidase S26" evidence="10">
    <location>
        <begin position="13"/>
        <end position="163"/>
    </location>
</feature>
<dbReference type="GO" id="GO:0004252">
    <property type="term" value="F:serine-type endopeptidase activity"/>
    <property type="evidence" value="ECO:0007669"/>
    <property type="project" value="InterPro"/>
</dbReference>
<dbReference type="InterPro" id="IPR036286">
    <property type="entry name" value="LexA/Signal_pep-like_sf"/>
</dbReference>
<evidence type="ECO:0000256" key="6">
    <source>
        <dbReference type="ARBA" id="ARBA00022801"/>
    </source>
</evidence>
<evidence type="ECO:0000256" key="3">
    <source>
        <dbReference type="ARBA" id="ARBA00009370"/>
    </source>
</evidence>
<evidence type="ECO:0000256" key="4">
    <source>
        <dbReference type="ARBA" id="ARBA00013208"/>
    </source>
</evidence>
<dbReference type="PROSITE" id="PS00761">
    <property type="entry name" value="SPASE_I_3"/>
    <property type="match status" value="1"/>
</dbReference>
<sequence>MEIIIKKINKYFREWILPIGLAFVIALVFRANIAEAMYIPSSSMEPTLKPGDIVVIEKISRGIERGDVVVFKTPKLHNGEEYIIKRVIGLPGETLQVKNGRLLINGDKVQESYNKNSFKDNFGPITLAQESYFVMGDNRNNSVDSRNIGAISLEQINGRYIFRIPISKLNP</sequence>
<dbReference type="Pfam" id="PF10502">
    <property type="entry name" value="Peptidase_S26"/>
    <property type="match status" value="1"/>
</dbReference>
<evidence type="ECO:0000256" key="1">
    <source>
        <dbReference type="ARBA" id="ARBA00000677"/>
    </source>
</evidence>
<keyword evidence="6 8" id="KW-0378">Hydrolase</keyword>
<dbReference type="PANTHER" id="PTHR43390:SF1">
    <property type="entry name" value="CHLOROPLAST PROCESSING PEPTIDASE"/>
    <property type="match status" value="1"/>
</dbReference>
<reference evidence="11" key="2">
    <citation type="submission" date="2024-06" db="EMBL/GenBank/DDBJ databases">
        <authorList>
            <person name="Petrova K.O."/>
            <person name="Toshchakov S.V."/>
            <person name="Boltjanskaja Y.V."/>
            <person name="Kevbrin V."/>
        </authorList>
    </citation>
    <scope>NUCLEOTIDE SEQUENCE</scope>
    <source>
        <strain evidence="11">Z-910T</strain>
    </source>
</reference>
<feature type="active site" evidence="7">
    <location>
        <position position="43"/>
    </location>
</feature>
<dbReference type="PROSITE" id="PS00501">
    <property type="entry name" value="SPASE_I_1"/>
    <property type="match status" value="1"/>
</dbReference>
<evidence type="ECO:0000256" key="9">
    <source>
        <dbReference type="RuleBase" id="RU362042"/>
    </source>
</evidence>
<dbReference type="GO" id="GO:0006465">
    <property type="term" value="P:signal peptide processing"/>
    <property type="evidence" value="ECO:0007669"/>
    <property type="project" value="InterPro"/>
</dbReference>
<dbReference type="EMBL" id="CP158367">
    <property type="protein sequence ID" value="XBX75258.1"/>
    <property type="molecule type" value="Genomic_DNA"/>
</dbReference>
<name>A0AAU7VMH6_9FIRM</name>
<dbReference type="EC" id="3.4.21.89" evidence="4 8"/>
<dbReference type="InterPro" id="IPR000223">
    <property type="entry name" value="Pept_S26A_signal_pept_1"/>
</dbReference>
<evidence type="ECO:0000256" key="7">
    <source>
        <dbReference type="PIRSR" id="PIRSR600223-1"/>
    </source>
</evidence>
<dbReference type="GO" id="GO:0005886">
    <property type="term" value="C:plasma membrane"/>
    <property type="evidence" value="ECO:0007669"/>
    <property type="project" value="UniProtKB-SubCell"/>
</dbReference>
<evidence type="ECO:0000259" key="10">
    <source>
        <dbReference type="Pfam" id="PF10502"/>
    </source>
</evidence>
<dbReference type="InterPro" id="IPR019757">
    <property type="entry name" value="Pept_S26A_signal_pept_1_Lys-AS"/>
</dbReference>